<feature type="transmembrane region" description="Helical" evidence="2">
    <location>
        <begin position="252"/>
        <end position="273"/>
    </location>
</feature>
<dbReference type="Proteomes" id="UP000190744">
    <property type="component" value="Unassembled WGS sequence"/>
</dbReference>
<gene>
    <name evidence="3" type="ORF">PEBR_24000</name>
</gene>
<name>A0A1S9RLC5_PENBI</name>
<proteinExistence type="predicted"/>
<dbReference type="EMBL" id="LJBN01000163">
    <property type="protein sequence ID" value="OOQ85828.1"/>
    <property type="molecule type" value="Genomic_DNA"/>
</dbReference>
<accession>A0A1S9RLC5</accession>
<organism evidence="3 4">
    <name type="scientific">Penicillium brasilianum</name>
    <dbReference type="NCBI Taxonomy" id="104259"/>
    <lineage>
        <taxon>Eukaryota</taxon>
        <taxon>Fungi</taxon>
        <taxon>Dikarya</taxon>
        <taxon>Ascomycota</taxon>
        <taxon>Pezizomycotina</taxon>
        <taxon>Eurotiomycetes</taxon>
        <taxon>Eurotiomycetidae</taxon>
        <taxon>Eurotiales</taxon>
        <taxon>Aspergillaceae</taxon>
        <taxon>Penicillium</taxon>
    </lineage>
</organism>
<sequence length="342" mass="38800">MEVKFPLKGTESTEDSKDSAEKPVLFNPPFGKIHELQEKPPIFPPFHASSGFNPQRCISAILDQDLRTPALDKVYPHLWLAGLPKAARPIHRQILLGRTIVITESPNEHLVWNATRIFIKPLPEYLLSHDFWTREGSFLIQDRSLNQSACGFLLSYCWLICTKSDLSIAQDVQLVPSSITWEAWALFVTDLLTNIDPETLDTVSKRYHFGELRLSRLNLIYRFVPGMFSAQNFIRGFMSEPLWTKAFLERNFAWLFSVFGFVTIVAGSMQVGLGTDSLRDSGKFQNASVGFTAASLIGVIASVLLVSLVWGFLTVYHVLRAKENLKIVRKRRLDRQNSRNSV</sequence>
<dbReference type="InterPro" id="IPR046536">
    <property type="entry name" value="DUF6601"/>
</dbReference>
<evidence type="ECO:0008006" key="5">
    <source>
        <dbReference type="Google" id="ProtNLM"/>
    </source>
</evidence>
<reference evidence="4" key="1">
    <citation type="submission" date="2015-09" db="EMBL/GenBank/DDBJ databases">
        <authorList>
            <person name="Fill T.P."/>
            <person name="Baretta J.F."/>
            <person name="de Almeida L.G."/>
            <person name="Rocha M."/>
            <person name="de Souza D.H."/>
            <person name="Malavazi I."/>
            <person name="Cerdeira L.T."/>
            <person name="Hong H."/>
            <person name="Samborskyy M."/>
            <person name="de Vasconcelos A.T."/>
            <person name="Leadlay P."/>
            <person name="Rodrigues-Filho E."/>
        </authorList>
    </citation>
    <scope>NUCLEOTIDE SEQUENCE [LARGE SCALE GENOMIC DNA]</scope>
    <source>
        <strain evidence="4">LaBioMMi 136</strain>
    </source>
</reference>
<keyword evidence="2" id="KW-1133">Transmembrane helix</keyword>
<feature type="transmembrane region" description="Helical" evidence="2">
    <location>
        <begin position="293"/>
        <end position="319"/>
    </location>
</feature>
<protein>
    <recommendedName>
        <fullName evidence="5">Subtilisin-like serine protease</fullName>
    </recommendedName>
</protein>
<dbReference type="PANTHER" id="PTHR34414:SF1">
    <property type="entry name" value="SUBTILISIN-LIKE SERINE PROTEASE"/>
    <property type="match status" value="1"/>
</dbReference>
<keyword evidence="2" id="KW-0812">Transmembrane</keyword>
<dbReference type="PANTHER" id="PTHR34414">
    <property type="entry name" value="HET DOMAIN-CONTAINING PROTEIN-RELATED"/>
    <property type="match status" value="1"/>
</dbReference>
<evidence type="ECO:0000256" key="1">
    <source>
        <dbReference type="SAM" id="MobiDB-lite"/>
    </source>
</evidence>
<evidence type="ECO:0000256" key="2">
    <source>
        <dbReference type="SAM" id="Phobius"/>
    </source>
</evidence>
<keyword evidence="2" id="KW-0472">Membrane</keyword>
<feature type="region of interest" description="Disordered" evidence="1">
    <location>
        <begin position="1"/>
        <end position="23"/>
    </location>
</feature>
<dbReference type="Pfam" id="PF20246">
    <property type="entry name" value="DUF6601"/>
    <property type="match status" value="1"/>
</dbReference>
<evidence type="ECO:0000313" key="3">
    <source>
        <dbReference type="EMBL" id="OOQ85828.1"/>
    </source>
</evidence>
<comment type="caution">
    <text evidence="3">The sequence shown here is derived from an EMBL/GenBank/DDBJ whole genome shotgun (WGS) entry which is preliminary data.</text>
</comment>
<dbReference type="AlphaFoldDB" id="A0A1S9RLC5"/>
<evidence type="ECO:0000313" key="4">
    <source>
        <dbReference type="Proteomes" id="UP000190744"/>
    </source>
</evidence>